<evidence type="ECO:0000313" key="1">
    <source>
        <dbReference type="EMBL" id="CAL1376634.1"/>
    </source>
</evidence>
<evidence type="ECO:0000313" key="2">
    <source>
        <dbReference type="Proteomes" id="UP001497516"/>
    </source>
</evidence>
<reference evidence="1 2" key="1">
    <citation type="submission" date="2024-04" db="EMBL/GenBank/DDBJ databases">
        <authorList>
            <person name="Fracassetti M."/>
        </authorList>
    </citation>
    <scope>NUCLEOTIDE SEQUENCE [LARGE SCALE GENOMIC DNA]</scope>
</reference>
<proteinExistence type="predicted"/>
<protein>
    <submittedName>
        <fullName evidence="1">Uncharacterized protein</fullName>
    </submittedName>
</protein>
<keyword evidence="2" id="KW-1185">Reference proteome</keyword>
<organism evidence="1 2">
    <name type="scientific">Linum trigynum</name>
    <dbReference type="NCBI Taxonomy" id="586398"/>
    <lineage>
        <taxon>Eukaryota</taxon>
        <taxon>Viridiplantae</taxon>
        <taxon>Streptophyta</taxon>
        <taxon>Embryophyta</taxon>
        <taxon>Tracheophyta</taxon>
        <taxon>Spermatophyta</taxon>
        <taxon>Magnoliopsida</taxon>
        <taxon>eudicotyledons</taxon>
        <taxon>Gunneridae</taxon>
        <taxon>Pentapetalae</taxon>
        <taxon>rosids</taxon>
        <taxon>fabids</taxon>
        <taxon>Malpighiales</taxon>
        <taxon>Linaceae</taxon>
        <taxon>Linum</taxon>
    </lineage>
</organism>
<sequence length="80" mass="7788">MFKPLPNDSPNSSIGGCLEAKPALVEGGGAFGFLGGAGRGGAKVLFWRGGGGGDGCLGIVGLLVVVKATSRARSVVGEEG</sequence>
<name>A0AAV2DT19_9ROSI</name>
<dbReference type="EMBL" id="OZ034816">
    <property type="protein sequence ID" value="CAL1376634.1"/>
    <property type="molecule type" value="Genomic_DNA"/>
</dbReference>
<dbReference type="Proteomes" id="UP001497516">
    <property type="component" value="Chromosome 3"/>
</dbReference>
<dbReference type="AlphaFoldDB" id="A0AAV2DT19"/>
<accession>A0AAV2DT19</accession>
<gene>
    <name evidence="1" type="ORF">LTRI10_LOCUS18351</name>
</gene>